<dbReference type="Pfam" id="PF10250">
    <property type="entry name" value="O-FucT"/>
    <property type="match status" value="1"/>
</dbReference>
<proteinExistence type="predicted"/>
<comment type="caution">
    <text evidence="5">The sequence shown here is derived from an EMBL/GenBank/DDBJ whole genome shotgun (WGS) entry which is preliminary data.</text>
</comment>
<dbReference type="AlphaFoldDB" id="A0A9P5MYQ7"/>
<dbReference type="EMBL" id="WHVB01000006">
    <property type="protein sequence ID" value="KAF8482010.1"/>
    <property type="molecule type" value="Genomic_DNA"/>
</dbReference>
<evidence type="ECO:0000256" key="2">
    <source>
        <dbReference type="ARBA" id="ARBA00023253"/>
    </source>
</evidence>
<organism evidence="5 6">
    <name type="scientific">Russula ochroleuca</name>
    <dbReference type="NCBI Taxonomy" id="152965"/>
    <lineage>
        <taxon>Eukaryota</taxon>
        <taxon>Fungi</taxon>
        <taxon>Dikarya</taxon>
        <taxon>Basidiomycota</taxon>
        <taxon>Agaricomycotina</taxon>
        <taxon>Agaricomycetes</taxon>
        <taxon>Russulales</taxon>
        <taxon>Russulaceae</taxon>
        <taxon>Russula</taxon>
    </lineage>
</organism>
<protein>
    <recommendedName>
        <fullName evidence="7">O-fucosyltransferase family protein</fullName>
    </recommendedName>
</protein>
<dbReference type="CDD" id="cd11296">
    <property type="entry name" value="O-FucT_like"/>
    <property type="match status" value="1"/>
</dbReference>
<keyword evidence="3" id="KW-0119">Carbohydrate metabolism</keyword>
<dbReference type="GO" id="GO:0016740">
    <property type="term" value="F:transferase activity"/>
    <property type="evidence" value="ECO:0007669"/>
    <property type="project" value="UniProtKB-KW"/>
</dbReference>
<evidence type="ECO:0000256" key="4">
    <source>
        <dbReference type="SAM" id="Phobius"/>
    </source>
</evidence>
<reference evidence="5" key="2">
    <citation type="journal article" date="2020" name="Nat. Commun.">
        <title>Large-scale genome sequencing of mycorrhizal fungi provides insights into the early evolution of symbiotic traits.</title>
        <authorList>
            <person name="Miyauchi S."/>
            <person name="Kiss E."/>
            <person name="Kuo A."/>
            <person name="Drula E."/>
            <person name="Kohler A."/>
            <person name="Sanchez-Garcia M."/>
            <person name="Morin E."/>
            <person name="Andreopoulos B."/>
            <person name="Barry K.W."/>
            <person name="Bonito G."/>
            <person name="Buee M."/>
            <person name="Carver A."/>
            <person name="Chen C."/>
            <person name="Cichocki N."/>
            <person name="Clum A."/>
            <person name="Culley D."/>
            <person name="Crous P.W."/>
            <person name="Fauchery L."/>
            <person name="Girlanda M."/>
            <person name="Hayes R.D."/>
            <person name="Keri Z."/>
            <person name="LaButti K."/>
            <person name="Lipzen A."/>
            <person name="Lombard V."/>
            <person name="Magnuson J."/>
            <person name="Maillard F."/>
            <person name="Murat C."/>
            <person name="Nolan M."/>
            <person name="Ohm R.A."/>
            <person name="Pangilinan J."/>
            <person name="Pereira M.F."/>
            <person name="Perotto S."/>
            <person name="Peter M."/>
            <person name="Pfister S."/>
            <person name="Riley R."/>
            <person name="Sitrit Y."/>
            <person name="Stielow J.B."/>
            <person name="Szollosi G."/>
            <person name="Zifcakova L."/>
            <person name="Stursova M."/>
            <person name="Spatafora J.W."/>
            <person name="Tedersoo L."/>
            <person name="Vaario L.M."/>
            <person name="Yamada A."/>
            <person name="Yan M."/>
            <person name="Wang P."/>
            <person name="Xu J."/>
            <person name="Bruns T."/>
            <person name="Baldrian P."/>
            <person name="Vilgalys R."/>
            <person name="Dunand C."/>
            <person name="Henrissat B."/>
            <person name="Grigoriev I.V."/>
            <person name="Hibbett D."/>
            <person name="Nagy L.G."/>
            <person name="Martin F.M."/>
        </authorList>
    </citation>
    <scope>NUCLEOTIDE SEQUENCE</scope>
    <source>
        <strain evidence="5">Prilba</strain>
    </source>
</reference>
<dbReference type="InterPro" id="IPR019378">
    <property type="entry name" value="GDP-Fuc_O-FucTrfase"/>
</dbReference>
<dbReference type="GO" id="GO:0006004">
    <property type="term" value="P:fucose metabolic process"/>
    <property type="evidence" value="ECO:0007669"/>
    <property type="project" value="UniProtKB-KW"/>
</dbReference>
<dbReference type="Gene3D" id="3.40.50.11350">
    <property type="match status" value="1"/>
</dbReference>
<keyword evidence="4" id="KW-0472">Membrane</keyword>
<keyword evidence="4" id="KW-0812">Transmembrane</keyword>
<keyword evidence="1" id="KW-0808">Transferase</keyword>
<feature type="transmembrane region" description="Helical" evidence="4">
    <location>
        <begin position="29"/>
        <end position="48"/>
    </location>
</feature>
<sequence length="469" mass="53239">MLDDSLSSSSQLDSPRFTPLRLTSRRRRLVVTSAAVLSVISILVLAYLSSSRPLLLVPQDPILPPKDDTPPLDRKSVLLGPPTGRFRDNLRNDTKYITSWISAGWTNDVMTYGNLIYLATLTERVPIIGPFTPSHIGGDAGNVLFGDVFDIDYLSEKIGMPVLEWHEVKNLSTPEIEDIGCWSVWQAVQVRESTPRGTNALNLQGLDISFTAGPKWLQKIPGYEHDPHAHFWSIASLLYSPAREESLIPPQPSEVHGALLPPDEHLACFDYLYYVCAHTSFEYQQDMSPAWRFVTQHFRWTNRLQSIADGYLRRMLSVPDDEPIPPYIAIHARRARDFLVYCNGQNKEYCFPSIATYQRRIEEIQEETRERLGIFPQHVVMLSDEEESDWWDSIRAVGWYAPDHVAEDTVNKYGKWYPVLIDAVIQSSGIGLIGMDGSTMSLLAGRRVQDWHNGVFKNIKWGSPDADDH</sequence>
<keyword evidence="4" id="KW-1133">Transmembrane helix</keyword>
<accession>A0A9P5MYQ7</accession>
<evidence type="ECO:0008006" key="7">
    <source>
        <dbReference type="Google" id="ProtNLM"/>
    </source>
</evidence>
<dbReference type="Proteomes" id="UP000759537">
    <property type="component" value="Unassembled WGS sequence"/>
</dbReference>
<evidence type="ECO:0000256" key="1">
    <source>
        <dbReference type="ARBA" id="ARBA00022679"/>
    </source>
</evidence>
<reference evidence="5" key="1">
    <citation type="submission" date="2019-10" db="EMBL/GenBank/DDBJ databases">
        <authorList>
            <consortium name="DOE Joint Genome Institute"/>
            <person name="Kuo A."/>
            <person name="Miyauchi S."/>
            <person name="Kiss E."/>
            <person name="Drula E."/>
            <person name="Kohler A."/>
            <person name="Sanchez-Garcia M."/>
            <person name="Andreopoulos B."/>
            <person name="Barry K.W."/>
            <person name="Bonito G."/>
            <person name="Buee M."/>
            <person name="Carver A."/>
            <person name="Chen C."/>
            <person name="Cichocki N."/>
            <person name="Clum A."/>
            <person name="Culley D."/>
            <person name="Crous P.W."/>
            <person name="Fauchery L."/>
            <person name="Girlanda M."/>
            <person name="Hayes R."/>
            <person name="Keri Z."/>
            <person name="LaButti K."/>
            <person name="Lipzen A."/>
            <person name="Lombard V."/>
            <person name="Magnuson J."/>
            <person name="Maillard F."/>
            <person name="Morin E."/>
            <person name="Murat C."/>
            <person name="Nolan M."/>
            <person name="Ohm R."/>
            <person name="Pangilinan J."/>
            <person name="Pereira M."/>
            <person name="Perotto S."/>
            <person name="Peter M."/>
            <person name="Riley R."/>
            <person name="Sitrit Y."/>
            <person name="Stielow B."/>
            <person name="Szollosi G."/>
            <person name="Zifcakova L."/>
            <person name="Stursova M."/>
            <person name="Spatafora J.W."/>
            <person name="Tedersoo L."/>
            <person name="Vaario L.-M."/>
            <person name="Yamada A."/>
            <person name="Yan M."/>
            <person name="Wang P."/>
            <person name="Xu J."/>
            <person name="Bruns T."/>
            <person name="Baldrian P."/>
            <person name="Vilgalys R."/>
            <person name="Henrissat B."/>
            <person name="Grigoriev I.V."/>
            <person name="Hibbett D."/>
            <person name="Nagy L.G."/>
            <person name="Martin F.M."/>
        </authorList>
    </citation>
    <scope>NUCLEOTIDE SEQUENCE</scope>
    <source>
        <strain evidence="5">Prilba</strain>
    </source>
</reference>
<gene>
    <name evidence="5" type="ORF">DFH94DRAFT_627954</name>
</gene>
<evidence type="ECO:0000256" key="3">
    <source>
        <dbReference type="ARBA" id="ARBA00023277"/>
    </source>
</evidence>
<evidence type="ECO:0000313" key="5">
    <source>
        <dbReference type="EMBL" id="KAF8482010.1"/>
    </source>
</evidence>
<evidence type="ECO:0000313" key="6">
    <source>
        <dbReference type="Proteomes" id="UP000759537"/>
    </source>
</evidence>
<keyword evidence="6" id="KW-1185">Reference proteome</keyword>
<keyword evidence="2" id="KW-0294">Fucose metabolism</keyword>
<dbReference type="OrthoDB" id="423313at2759"/>
<name>A0A9P5MYQ7_9AGAM</name>